<organism evidence="1">
    <name type="scientific">marine sediment metagenome</name>
    <dbReference type="NCBI Taxonomy" id="412755"/>
    <lineage>
        <taxon>unclassified sequences</taxon>
        <taxon>metagenomes</taxon>
        <taxon>ecological metagenomes</taxon>
    </lineage>
</organism>
<sequence length="54" mass="6237">MNIGGLRIRPLIDTPGSLEFLWSTGRFVVIWHVNKRESGYPGAGLRFYRCNWAK</sequence>
<name>A0A0F9RRN7_9ZZZZ</name>
<evidence type="ECO:0000313" key="1">
    <source>
        <dbReference type="EMBL" id="KKN52497.1"/>
    </source>
</evidence>
<protein>
    <submittedName>
        <fullName evidence="1">Uncharacterized protein</fullName>
    </submittedName>
</protein>
<gene>
    <name evidence="1" type="ORF">LCGC14_0611860</name>
</gene>
<proteinExistence type="predicted"/>
<reference evidence="1" key="1">
    <citation type="journal article" date="2015" name="Nature">
        <title>Complex archaea that bridge the gap between prokaryotes and eukaryotes.</title>
        <authorList>
            <person name="Spang A."/>
            <person name="Saw J.H."/>
            <person name="Jorgensen S.L."/>
            <person name="Zaremba-Niedzwiedzka K."/>
            <person name="Martijn J."/>
            <person name="Lind A.E."/>
            <person name="van Eijk R."/>
            <person name="Schleper C."/>
            <person name="Guy L."/>
            <person name="Ettema T.J."/>
        </authorList>
    </citation>
    <scope>NUCLEOTIDE SEQUENCE</scope>
</reference>
<dbReference type="AlphaFoldDB" id="A0A0F9RRN7"/>
<accession>A0A0F9RRN7</accession>
<comment type="caution">
    <text evidence="1">The sequence shown here is derived from an EMBL/GenBank/DDBJ whole genome shotgun (WGS) entry which is preliminary data.</text>
</comment>
<dbReference type="EMBL" id="LAZR01001016">
    <property type="protein sequence ID" value="KKN52497.1"/>
    <property type="molecule type" value="Genomic_DNA"/>
</dbReference>